<evidence type="ECO:0000259" key="6">
    <source>
        <dbReference type="Pfam" id="PF01699"/>
    </source>
</evidence>
<evidence type="ECO:0000256" key="2">
    <source>
        <dbReference type="ARBA" id="ARBA00022692"/>
    </source>
</evidence>
<evidence type="ECO:0000256" key="3">
    <source>
        <dbReference type="ARBA" id="ARBA00022989"/>
    </source>
</evidence>
<feature type="transmembrane region" description="Helical" evidence="5">
    <location>
        <begin position="303"/>
        <end position="322"/>
    </location>
</feature>
<accession>A0A3A3EPV2</accession>
<keyword evidence="2 5" id="KW-0812">Transmembrane</keyword>
<dbReference type="Gene3D" id="1.20.1420.30">
    <property type="entry name" value="NCX, central ion-binding region"/>
    <property type="match status" value="2"/>
</dbReference>
<dbReference type="PANTHER" id="PTHR10846">
    <property type="entry name" value="SODIUM/POTASSIUM/CALCIUM EXCHANGER"/>
    <property type="match status" value="1"/>
</dbReference>
<gene>
    <name evidence="7" type="ORF">D4741_12315</name>
</gene>
<dbReference type="Proteomes" id="UP000265938">
    <property type="component" value="Unassembled WGS sequence"/>
</dbReference>
<name>A0A3A3EPV2_9GAMM</name>
<proteinExistence type="predicted"/>
<keyword evidence="3 5" id="KW-1133">Transmembrane helix</keyword>
<evidence type="ECO:0000256" key="4">
    <source>
        <dbReference type="ARBA" id="ARBA00023136"/>
    </source>
</evidence>
<dbReference type="GO" id="GO:0006874">
    <property type="term" value="P:intracellular calcium ion homeostasis"/>
    <property type="evidence" value="ECO:0007669"/>
    <property type="project" value="TreeGrafter"/>
</dbReference>
<evidence type="ECO:0000313" key="8">
    <source>
        <dbReference type="Proteomes" id="UP000265938"/>
    </source>
</evidence>
<feature type="transmembrane region" description="Helical" evidence="5">
    <location>
        <begin position="275"/>
        <end position="291"/>
    </location>
</feature>
<dbReference type="Pfam" id="PF01699">
    <property type="entry name" value="Na_Ca_ex"/>
    <property type="match status" value="2"/>
</dbReference>
<dbReference type="InterPro" id="IPR004481">
    <property type="entry name" value="K/Na/Ca-exchanger"/>
</dbReference>
<dbReference type="PANTHER" id="PTHR10846:SF8">
    <property type="entry name" value="INNER MEMBRANE PROTEIN YRBG"/>
    <property type="match status" value="1"/>
</dbReference>
<feature type="domain" description="Sodium/calcium exchanger membrane region" evidence="6">
    <location>
        <begin position="5"/>
        <end position="144"/>
    </location>
</feature>
<dbReference type="GO" id="GO:0005262">
    <property type="term" value="F:calcium channel activity"/>
    <property type="evidence" value="ECO:0007669"/>
    <property type="project" value="TreeGrafter"/>
</dbReference>
<dbReference type="GO" id="GO:0008273">
    <property type="term" value="F:calcium, potassium:sodium antiporter activity"/>
    <property type="evidence" value="ECO:0007669"/>
    <property type="project" value="TreeGrafter"/>
</dbReference>
<feature type="domain" description="Sodium/calcium exchanger membrane region" evidence="6">
    <location>
        <begin position="174"/>
        <end position="318"/>
    </location>
</feature>
<comment type="caution">
    <text evidence="7">The sequence shown here is derived from an EMBL/GenBank/DDBJ whole genome shotgun (WGS) entry which is preliminary data.</text>
</comment>
<comment type="subcellular location">
    <subcellularLocation>
        <location evidence="1">Membrane</location>
        <topology evidence="1">Multi-pass membrane protein</topology>
    </subcellularLocation>
</comment>
<feature type="transmembrane region" description="Helical" evidence="5">
    <location>
        <begin position="242"/>
        <end position="263"/>
    </location>
</feature>
<reference evidence="7 8" key="1">
    <citation type="submission" date="2018-09" db="EMBL/GenBank/DDBJ databases">
        <title>Identification of marine bacteria producing industrial enzymes.</title>
        <authorList>
            <person name="Cheng T.H."/>
            <person name="Saidin J."/>
            <person name="Muhd D.D."/>
            <person name="Isa M.N.M."/>
            <person name="Bakar M.F.A."/>
            <person name="Ismail N."/>
        </authorList>
    </citation>
    <scope>NUCLEOTIDE SEQUENCE [LARGE SCALE GENOMIC DNA]</scope>
    <source>
        <strain evidence="7 8">MNAD 1.6</strain>
    </source>
</reference>
<dbReference type="NCBIfam" id="TIGR00367">
    <property type="entry name" value="calcium/sodium antiporter"/>
    <property type="match status" value="1"/>
</dbReference>
<feature type="transmembrane region" description="Helical" evidence="5">
    <location>
        <begin position="130"/>
        <end position="148"/>
    </location>
</feature>
<dbReference type="EMBL" id="QYSE01000002">
    <property type="protein sequence ID" value="RJF35746.1"/>
    <property type="molecule type" value="Genomic_DNA"/>
</dbReference>
<feature type="transmembrane region" description="Helical" evidence="5">
    <location>
        <begin position="78"/>
        <end position="100"/>
    </location>
</feature>
<feature type="transmembrane region" description="Helical" evidence="5">
    <location>
        <begin position="169"/>
        <end position="187"/>
    </location>
</feature>
<protein>
    <submittedName>
        <fullName evidence="7">Calcium/sodium antiporter</fullName>
    </submittedName>
</protein>
<evidence type="ECO:0000313" key="7">
    <source>
        <dbReference type="EMBL" id="RJF35746.1"/>
    </source>
</evidence>
<dbReference type="GO" id="GO:0005886">
    <property type="term" value="C:plasma membrane"/>
    <property type="evidence" value="ECO:0007669"/>
    <property type="project" value="TreeGrafter"/>
</dbReference>
<dbReference type="AlphaFoldDB" id="A0A3A3EPV2"/>
<keyword evidence="4 5" id="KW-0472">Membrane</keyword>
<dbReference type="InterPro" id="IPR004837">
    <property type="entry name" value="NaCa_Exmemb"/>
</dbReference>
<sequence length="323" mass="33843">MILFILAIIVGFALLIWSADRFVDGAAVSAKYAGMPSLLIGMIVVGFGTSAPEMLVSAMAAADGSPELALGNAVGSNIVNIGLILGITALIAPITVHSLIVKKELPLLLAVSALFALLIVDGDLSRFDAGILLFGFCSFIGWSIYSGLKSKNDSLAKDVEHELNVQTMSLKAAITWLIVGLVVLIASSRLLVWGAANIAELMGISDLIIGLTIVALGTSLPELAASIAAARKGEHDIAIGNVIGSNMFNILAVTGIAGMIAPAVNLSPDLLSRDWLAMISLSIFLLIFAYGHRGVGRVNRAEGVGLLLIFIAYNAWLFLSIYK</sequence>
<dbReference type="InterPro" id="IPR044880">
    <property type="entry name" value="NCX_ion-bd_dom_sf"/>
</dbReference>
<feature type="transmembrane region" description="Helical" evidence="5">
    <location>
        <begin position="207"/>
        <end position="230"/>
    </location>
</feature>
<evidence type="ECO:0000256" key="5">
    <source>
        <dbReference type="SAM" id="Phobius"/>
    </source>
</evidence>
<dbReference type="RefSeq" id="WP_119853186.1">
    <property type="nucleotide sequence ID" value="NZ_QYSE01000002.1"/>
</dbReference>
<organism evidence="7 8">
    <name type="scientific">Pseudoalteromonas gelatinilytica</name>
    <dbReference type="NCBI Taxonomy" id="1703256"/>
    <lineage>
        <taxon>Bacteria</taxon>
        <taxon>Pseudomonadati</taxon>
        <taxon>Pseudomonadota</taxon>
        <taxon>Gammaproteobacteria</taxon>
        <taxon>Alteromonadales</taxon>
        <taxon>Pseudoalteromonadaceae</taxon>
        <taxon>Pseudoalteromonas</taxon>
    </lineage>
</organism>
<evidence type="ECO:0000256" key="1">
    <source>
        <dbReference type="ARBA" id="ARBA00004141"/>
    </source>
</evidence>